<keyword evidence="3" id="KW-1185">Reference proteome</keyword>
<protein>
    <submittedName>
        <fullName evidence="2">Uncharacterized protein</fullName>
    </submittedName>
</protein>
<proteinExistence type="predicted"/>
<dbReference type="Proteomes" id="UP000526734">
    <property type="component" value="Unassembled WGS sequence"/>
</dbReference>
<comment type="caution">
    <text evidence="2">The sequence shown here is derived from an EMBL/GenBank/DDBJ whole genome shotgun (WGS) entry which is preliminary data.</text>
</comment>
<name>A0A7W3ZFS6_9PSEU</name>
<evidence type="ECO:0000256" key="1">
    <source>
        <dbReference type="SAM" id="MobiDB-lite"/>
    </source>
</evidence>
<sequence>MALLKKKTPEEAAAEAAAKEQARRAAEDRKRQAQLEKERQAFEQSPAGRARAAFRKGDHVFQFSIDVMNQKAVIVAMVGGTTTQRTSDPVDVLNSVCREGWDLVNGSFVFVEQGQESRDKFMSSGQNVAVKGEVVGYYLFKRCEANRQAA</sequence>
<feature type="compositionally biased region" description="Basic and acidic residues" evidence="1">
    <location>
        <begin position="17"/>
        <end position="41"/>
    </location>
</feature>
<evidence type="ECO:0000313" key="3">
    <source>
        <dbReference type="Proteomes" id="UP000526734"/>
    </source>
</evidence>
<gene>
    <name evidence="2" type="ORF">H4281_40200</name>
</gene>
<feature type="region of interest" description="Disordered" evidence="1">
    <location>
        <begin position="1"/>
        <end position="49"/>
    </location>
</feature>
<dbReference type="RefSeq" id="WP_182896087.1">
    <property type="nucleotide sequence ID" value="NZ_JACGZW010000019.1"/>
</dbReference>
<dbReference type="EMBL" id="JACGZW010000019">
    <property type="protein sequence ID" value="MBB1159402.1"/>
    <property type="molecule type" value="Genomic_DNA"/>
</dbReference>
<evidence type="ECO:0000313" key="2">
    <source>
        <dbReference type="EMBL" id="MBB1159402.1"/>
    </source>
</evidence>
<reference evidence="2 3" key="1">
    <citation type="submission" date="2020-08" db="EMBL/GenBank/DDBJ databases">
        <title>Amycolatopsis sp. nov. DR6-1 isolated from Dendrobium heterocarpum.</title>
        <authorList>
            <person name="Tedsree N."/>
            <person name="Kuncharoen N."/>
            <person name="Likhitwitayawuid K."/>
            <person name="Tanasupawat S."/>
        </authorList>
    </citation>
    <scope>NUCLEOTIDE SEQUENCE [LARGE SCALE GENOMIC DNA]</scope>
    <source>
        <strain evidence="2 3">DR6-1</strain>
    </source>
</reference>
<dbReference type="AlphaFoldDB" id="A0A7W3ZFS6"/>
<accession>A0A7W3ZFS6</accession>
<organism evidence="2 3">
    <name type="scientific">Amycolatopsis dendrobii</name>
    <dbReference type="NCBI Taxonomy" id="2760662"/>
    <lineage>
        <taxon>Bacteria</taxon>
        <taxon>Bacillati</taxon>
        <taxon>Actinomycetota</taxon>
        <taxon>Actinomycetes</taxon>
        <taxon>Pseudonocardiales</taxon>
        <taxon>Pseudonocardiaceae</taxon>
        <taxon>Amycolatopsis</taxon>
    </lineage>
</organism>